<gene>
    <name evidence="7" type="ORF">ACFSUE_14895</name>
</gene>
<keyword evidence="8" id="KW-1185">Reference proteome</keyword>
<feature type="transmembrane region" description="Helical" evidence="5">
    <location>
        <begin position="262"/>
        <end position="285"/>
    </location>
</feature>
<evidence type="ECO:0000313" key="8">
    <source>
        <dbReference type="Proteomes" id="UP001597399"/>
    </source>
</evidence>
<dbReference type="PANTHER" id="PTHR43027:SF1">
    <property type="entry name" value="DOXORUBICIN RESISTANCE ABC TRANSPORTER PERMEASE PROTEIN DRRC-RELATED"/>
    <property type="match status" value="1"/>
</dbReference>
<evidence type="ECO:0000256" key="2">
    <source>
        <dbReference type="ARBA" id="ARBA00022692"/>
    </source>
</evidence>
<comment type="caution">
    <text evidence="7">The sequence shown here is derived from an EMBL/GenBank/DDBJ whole genome shotgun (WGS) entry which is preliminary data.</text>
</comment>
<feature type="transmembrane region" description="Helical" evidence="5">
    <location>
        <begin position="20"/>
        <end position="38"/>
    </location>
</feature>
<dbReference type="InterPro" id="IPR013525">
    <property type="entry name" value="ABC2_TM"/>
</dbReference>
<keyword evidence="3 5" id="KW-1133">Transmembrane helix</keyword>
<name>A0ABW5S6N0_9BACL</name>
<evidence type="ECO:0000256" key="4">
    <source>
        <dbReference type="ARBA" id="ARBA00023136"/>
    </source>
</evidence>
<dbReference type="InterPro" id="IPR052902">
    <property type="entry name" value="ABC-2_transporter"/>
</dbReference>
<evidence type="ECO:0000259" key="6">
    <source>
        <dbReference type="Pfam" id="PF12698"/>
    </source>
</evidence>
<dbReference type="Proteomes" id="UP001597399">
    <property type="component" value="Unassembled WGS sequence"/>
</dbReference>
<feature type="transmembrane region" description="Helical" evidence="5">
    <location>
        <begin position="350"/>
        <end position="372"/>
    </location>
</feature>
<organism evidence="7 8">
    <name type="scientific">Sporolactobacillus shoreicorticis</name>
    <dbReference type="NCBI Taxonomy" id="1923877"/>
    <lineage>
        <taxon>Bacteria</taxon>
        <taxon>Bacillati</taxon>
        <taxon>Bacillota</taxon>
        <taxon>Bacilli</taxon>
        <taxon>Bacillales</taxon>
        <taxon>Sporolactobacillaceae</taxon>
        <taxon>Sporolactobacillus</taxon>
    </lineage>
</organism>
<keyword evidence="4 5" id="KW-0472">Membrane</keyword>
<feature type="transmembrane region" description="Helical" evidence="5">
    <location>
        <begin position="178"/>
        <end position="198"/>
    </location>
</feature>
<accession>A0ABW5S6N0</accession>
<dbReference type="PANTHER" id="PTHR43027">
    <property type="entry name" value="DOXORUBICIN RESISTANCE ABC TRANSPORTER PERMEASE PROTEIN DRRC-RELATED"/>
    <property type="match status" value="1"/>
</dbReference>
<proteinExistence type="predicted"/>
<dbReference type="EMBL" id="JBHUMQ010000033">
    <property type="protein sequence ID" value="MFD2694903.1"/>
    <property type="molecule type" value="Genomic_DNA"/>
</dbReference>
<sequence length="380" mass="42699">MFTHIFIYRFKCLIRDRQLVFWTLLFPILLGTFFYMAFSNLNNEETFKPIDAAVVNDSAYQQDSQLRMVMQSVSKGKDRLFNLKTASNQAEADNWLKQDKIDGYYTSGEEIKLTVKETGISQSIMKSFVDQYRTSSSAVTNIAKKNPKALQNGLLKDVGEQRSYTKEVSGGSAEPNNVLNYFYSLIAMACLYGSFWGMKEVTDIQADITDRAARVNMAPVHKLEAFLAGSCAALIILFVEIMILLAYLQFGLNISFGQRTGYVLLTALIGSVLGISFGAFIGAVIKAGEGLKIACLIVVTNLGSFLAGMMYMNMKYLIATYVPPLAWLNPVNLLTDAFYALYYYDSLHRYALNMGMMVLFIIFFCAGTYLIVRRRKYASI</sequence>
<evidence type="ECO:0000256" key="1">
    <source>
        <dbReference type="ARBA" id="ARBA00004141"/>
    </source>
</evidence>
<feature type="transmembrane region" description="Helical" evidence="5">
    <location>
        <begin position="225"/>
        <end position="250"/>
    </location>
</feature>
<evidence type="ECO:0000313" key="7">
    <source>
        <dbReference type="EMBL" id="MFD2694903.1"/>
    </source>
</evidence>
<dbReference type="RefSeq" id="WP_253062710.1">
    <property type="nucleotide sequence ID" value="NZ_JAMXWM010000015.1"/>
</dbReference>
<evidence type="ECO:0000256" key="5">
    <source>
        <dbReference type="SAM" id="Phobius"/>
    </source>
</evidence>
<feature type="domain" description="ABC-2 type transporter transmembrane" evidence="6">
    <location>
        <begin position="19"/>
        <end position="367"/>
    </location>
</feature>
<dbReference type="Pfam" id="PF12698">
    <property type="entry name" value="ABC2_membrane_3"/>
    <property type="match status" value="1"/>
</dbReference>
<protein>
    <submittedName>
        <fullName evidence="7">ABC transporter permease</fullName>
    </submittedName>
</protein>
<feature type="transmembrane region" description="Helical" evidence="5">
    <location>
        <begin position="291"/>
        <end position="312"/>
    </location>
</feature>
<reference evidence="8" key="1">
    <citation type="journal article" date="2019" name="Int. J. Syst. Evol. Microbiol.">
        <title>The Global Catalogue of Microorganisms (GCM) 10K type strain sequencing project: providing services to taxonomists for standard genome sequencing and annotation.</title>
        <authorList>
            <consortium name="The Broad Institute Genomics Platform"/>
            <consortium name="The Broad Institute Genome Sequencing Center for Infectious Disease"/>
            <person name="Wu L."/>
            <person name="Ma J."/>
        </authorList>
    </citation>
    <scope>NUCLEOTIDE SEQUENCE [LARGE SCALE GENOMIC DNA]</scope>
    <source>
        <strain evidence="8">TISTR 2466</strain>
    </source>
</reference>
<comment type="subcellular location">
    <subcellularLocation>
        <location evidence="1">Membrane</location>
        <topology evidence="1">Multi-pass membrane protein</topology>
    </subcellularLocation>
</comment>
<evidence type="ECO:0000256" key="3">
    <source>
        <dbReference type="ARBA" id="ARBA00022989"/>
    </source>
</evidence>
<keyword evidence="2 5" id="KW-0812">Transmembrane</keyword>